<keyword evidence="3" id="KW-1185">Reference proteome</keyword>
<evidence type="ECO:0000313" key="3">
    <source>
        <dbReference type="Proteomes" id="UP000729913"/>
    </source>
</evidence>
<reference evidence="2" key="2">
    <citation type="submission" date="2021-04" db="EMBL/GenBank/DDBJ databases">
        <title>Genome-wide patterns of bracovirus chromosomal integration into multiple host tissues during parasitism.</title>
        <authorList>
            <person name="Chebbi M.A.C."/>
        </authorList>
    </citation>
    <scope>NUCLEOTIDE SEQUENCE</scope>
    <source>
        <tissue evidence="2">Whole body</tissue>
    </source>
</reference>
<keyword evidence="1" id="KW-0812">Transmembrane</keyword>
<reference evidence="2" key="1">
    <citation type="submission" date="2020-03" db="EMBL/GenBank/DDBJ databases">
        <authorList>
            <person name="Chebbi M.A."/>
            <person name="Drezen J.M."/>
        </authorList>
    </citation>
    <scope>NUCLEOTIDE SEQUENCE</scope>
    <source>
        <tissue evidence="2">Whole body</tissue>
    </source>
</reference>
<dbReference type="EMBL" id="JAAOIC020000048">
    <property type="protein sequence ID" value="KAG8036550.1"/>
    <property type="molecule type" value="Genomic_DNA"/>
</dbReference>
<keyword evidence="1" id="KW-1133">Transmembrane helix</keyword>
<evidence type="ECO:0000256" key="1">
    <source>
        <dbReference type="SAM" id="Phobius"/>
    </source>
</evidence>
<gene>
    <name evidence="2" type="ORF">G9C98_003872</name>
</gene>
<protein>
    <submittedName>
        <fullName evidence="2">Uncharacterized protein</fullName>
    </submittedName>
</protein>
<dbReference type="OrthoDB" id="2985014at2759"/>
<evidence type="ECO:0000313" key="2">
    <source>
        <dbReference type="EMBL" id="KAG8036550.1"/>
    </source>
</evidence>
<name>A0A8J5QXE6_9HYME</name>
<keyword evidence="1" id="KW-0472">Membrane</keyword>
<comment type="caution">
    <text evidence="2">The sequence shown here is derived from an EMBL/GenBank/DDBJ whole genome shotgun (WGS) entry which is preliminary data.</text>
</comment>
<accession>A0A8J5QXE6</accession>
<sequence>MQTAAEWRIVLVIAGSIYLIGAIIYGLCASGEKQQWALEKKNEDLKAYTNQAMDYDSHV</sequence>
<dbReference type="AlphaFoldDB" id="A0A8J5QXE6"/>
<feature type="transmembrane region" description="Helical" evidence="1">
    <location>
        <begin position="7"/>
        <end position="27"/>
    </location>
</feature>
<organism evidence="2 3">
    <name type="scientific">Cotesia typhae</name>
    <dbReference type="NCBI Taxonomy" id="2053667"/>
    <lineage>
        <taxon>Eukaryota</taxon>
        <taxon>Metazoa</taxon>
        <taxon>Ecdysozoa</taxon>
        <taxon>Arthropoda</taxon>
        <taxon>Hexapoda</taxon>
        <taxon>Insecta</taxon>
        <taxon>Pterygota</taxon>
        <taxon>Neoptera</taxon>
        <taxon>Endopterygota</taxon>
        <taxon>Hymenoptera</taxon>
        <taxon>Apocrita</taxon>
        <taxon>Ichneumonoidea</taxon>
        <taxon>Braconidae</taxon>
        <taxon>Microgastrinae</taxon>
        <taxon>Cotesia</taxon>
    </lineage>
</organism>
<proteinExistence type="predicted"/>
<dbReference type="Proteomes" id="UP000729913">
    <property type="component" value="Unassembled WGS sequence"/>
</dbReference>